<dbReference type="STRING" id="1147123.SAMN05443428_1293"/>
<dbReference type="Pfam" id="PF04070">
    <property type="entry name" value="DUF378"/>
    <property type="match status" value="1"/>
</dbReference>
<dbReference type="PANTHER" id="PTHR37304">
    <property type="entry name" value="MEMBRANE PROTEIN-RELATED"/>
    <property type="match status" value="1"/>
</dbReference>
<dbReference type="EMBL" id="FUYH01000029">
    <property type="protein sequence ID" value="SKA98425.1"/>
    <property type="molecule type" value="Genomic_DNA"/>
</dbReference>
<keyword evidence="1" id="KW-1133">Transmembrane helix</keyword>
<dbReference type="AlphaFoldDB" id="A0A1T4YAX4"/>
<dbReference type="OrthoDB" id="9812136at2"/>
<accession>A0A1T4YAX4</accession>
<dbReference type="RefSeq" id="WP_078697552.1">
    <property type="nucleotide sequence ID" value="NZ_FUYH01000029.1"/>
</dbReference>
<keyword evidence="1" id="KW-0812">Transmembrane</keyword>
<evidence type="ECO:0000256" key="1">
    <source>
        <dbReference type="SAM" id="Phobius"/>
    </source>
</evidence>
<sequence length="72" mass="7937">MRIDTLDWFAIALTVVGALNWGLIGLFNFDLVAFLFGPMSTVSRIVYTLVGIAGLYLIYTSSKFSAASIERE</sequence>
<dbReference type="Proteomes" id="UP000190105">
    <property type="component" value="Unassembled WGS sequence"/>
</dbReference>
<feature type="transmembrane region" description="Helical" evidence="1">
    <location>
        <begin position="7"/>
        <end position="29"/>
    </location>
</feature>
<evidence type="ECO:0000313" key="3">
    <source>
        <dbReference type="Proteomes" id="UP000190105"/>
    </source>
</evidence>
<dbReference type="PANTHER" id="PTHR37304:SF1">
    <property type="entry name" value="MEMBRANE PROTEIN"/>
    <property type="match status" value="1"/>
</dbReference>
<keyword evidence="1" id="KW-0472">Membrane</keyword>
<evidence type="ECO:0000313" key="2">
    <source>
        <dbReference type="EMBL" id="SKA98425.1"/>
    </source>
</evidence>
<evidence type="ECO:0008006" key="4">
    <source>
        <dbReference type="Google" id="ProtNLM"/>
    </source>
</evidence>
<reference evidence="3" key="1">
    <citation type="submission" date="2017-02" db="EMBL/GenBank/DDBJ databases">
        <authorList>
            <person name="Varghese N."/>
            <person name="Submissions S."/>
        </authorList>
    </citation>
    <scope>NUCLEOTIDE SEQUENCE [LARGE SCALE GENOMIC DNA]</scope>
    <source>
        <strain evidence="3">USBA 833</strain>
    </source>
</reference>
<feature type="transmembrane region" description="Helical" evidence="1">
    <location>
        <begin position="41"/>
        <end position="59"/>
    </location>
</feature>
<gene>
    <name evidence="2" type="ORF">SAMN05443428_1293</name>
</gene>
<name>A0A1T4YAX4_9CLOT</name>
<proteinExistence type="predicted"/>
<protein>
    <recommendedName>
        <fullName evidence="4">DUF378 domain-containing protein</fullName>
    </recommendedName>
</protein>
<organism evidence="2 3">
    <name type="scientific">Caloramator quimbayensis</name>
    <dbReference type="NCBI Taxonomy" id="1147123"/>
    <lineage>
        <taxon>Bacteria</taxon>
        <taxon>Bacillati</taxon>
        <taxon>Bacillota</taxon>
        <taxon>Clostridia</taxon>
        <taxon>Eubacteriales</taxon>
        <taxon>Clostridiaceae</taxon>
        <taxon>Caloramator</taxon>
    </lineage>
</organism>
<keyword evidence="3" id="KW-1185">Reference proteome</keyword>
<dbReference type="InterPro" id="IPR007211">
    <property type="entry name" value="DUF378"/>
</dbReference>